<dbReference type="PANTHER" id="PTHR21310">
    <property type="entry name" value="AMINOGLYCOSIDE PHOSPHOTRANSFERASE-RELATED-RELATED"/>
    <property type="match status" value="1"/>
</dbReference>
<dbReference type="EMBL" id="MU404351">
    <property type="protein sequence ID" value="KAI1616671.1"/>
    <property type="molecule type" value="Genomic_DNA"/>
</dbReference>
<dbReference type="InterPro" id="IPR011009">
    <property type="entry name" value="Kinase-like_dom_sf"/>
</dbReference>
<protein>
    <submittedName>
        <fullName evidence="3">Kinase-like domain-containing protein</fullName>
    </submittedName>
</protein>
<accession>A0AAN6IGG9</accession>
<evidence type="ECO:0000256" key="1">
    <source>
        <dbReference type="SAM" id="MobiDB-lite"/>
    </source>
</evidence>
<comment type="caution">
    <text evidence="3">The sequence shown here is derived from an EMBL/GenBank/DDBJ whole genome shotgun (WGS) entry which is preliminary data.</text>
</comment>
<dbReference type="AlphaFoldDB" id="A0AAN6IGG9"/>
<keyword evidence="3" id="KW-0418">Kinase</keyword>
<dbReference type="InterPro" id="IPR051678">
    <property type="entry name" value="AGP_Transferase"/>
</dbReference>
<feature type="region of interest" description="Disordered" evidence="1">
    <location>
        <begin position="37"/>
        <end position="106"/>
    </location>
</feature>
<organism evidence="3 4">
    <name type="scientific">Exophiala viscosa</name>
    <dbReference type="NCBI Taxonomy" id="2486360"/>
    <lineage>
        <taxon>Eukaryota</taxon>
        <taxon>Fungi</taxon>
        <taxon>Dikarya</taxon>
        <taxon>Ascomycota</taxon>
        <taxon>Pezizomycotina</taxon>
        <taxon>Eurotiomycetes</taxon>
        <taxon>Chaetothyriomycetidae</taxon>
        <taxon>Chaetothyriales</taxon>
        <taxon>Herpotrichiellaceae</taxon>
        <taxon>Exophiala</taxon>
    </lineage>
</organism>
<evidence type="ECO:0000313" key="3">
    <source>
        <dbReference type="EMBL" id="KAI1616671.1"/>
    </source>
</evidence>
<dbReference type="Pfam" id="PF01636">
    <property type="entry name" value="APH"/>
    <property type="match status" value="1"/>
</dbReference>
<proteinExistence type="predicted"/>
<dbReference type="PANTHER" id="PTHR21310:SF51">
    <property type="entry name" value="AMINOGLYCOSIDE PHOSPHOTRANSFERASE DOMAIN-CONTAINING PROTEIN"/>
    <property type="match status" value="1"/>
</dbReference>
<sequence>MASSIPLRRTKGVVLLLAGSAALLVYLAYRSTLTSKSKQFSSSTGTTDESPAHESAKREQSPIQAGSTPEIHIGVDGDPKAVATHKNEDEQEDGNEENEDEESDCDDFEKFRPIMAAIDLDKVKHAALEMRAQQRPYHNADREGDVNGALDCTIAEELHRGSFNLVYVVQWSDGLKWILRVPGHGLEFDANDVTRMNTEYRTMEYIRQHTTIPIPQVFSWEINCESIGVPFAFMSFVEGEPLYRVWYDKDKFSDDARSKLLSDLAAYMSQLHKLEFPAMGMLQFQDPLAQPTVGPIYAREVEFFQDGWGKHHVEGPYTSISDHLLILLSRCEHRSKMSQSEEPLFKMIIESIPKYLDGNGRFYLSPADFNVQNVMVNAAGEIKGIIDWDNVTTKPAAFGYARYPLWLTRDWDPCSCVFNCEDDECTESKPQEFLRYRQHYAAAFAACSPKDYDPMMTKASHILGAICMALESEIMRDGLLHQIMAFAFGGKPPFLLSDYVKSYVADDTADKDKLLKVAFSRMWQEYGEWEEAEERTCQFLREEFG</sequence>
<feature type="compositionally biased region" description="Acidic residues" evidence="1">
    <location>
        <begin position="89"/>
        <end position="106"/>
    </location>
</feature>
<evidence type="ECO:0000259" key="2">
    <source>
        <dbReference type="Pfam" id="PF01636"/>
    </source>
</evidence>
<dbReference type="Gene3D" id="3.30.200.20">
    <property type="entry name" value="Phosphorylase Kinase, domain 1"/>
    <property type="match status" value="1"/>
</dbReference>
<keyword evidence="4" id="KW-1185">Reference proteome</keyword>
<dbReference type="GO" id="GO:0016301">
    <property type="term" value="F:kinase activity"/>
    <property type="evidence" value="ECO:0007669"/>
    <property type="project" value="UniProtKB-KW"/>
</dbReference>
<name>A0AAN6IGG9_9EURO</name>
<dbReference type="InterPro" id="IPR002575">
    <property type="entry name" value="Aminoglycoside_PTrfase"/>
</dbReference>
<feature type="domain" description="Aminoglycoside phosphotransferase" evidence="2">
    <location>
        <begin position="157"/>
        <end position="403"/>
    </location>
</feature>
<dbReference type="SUPFAM" id="SSF56112">
    <property type="entry name" value="Protein kinase-like (PK-like)"/>
    <property type="match status" value="1"/>
</dbReference>
<reference evidence="3" key="1">
    <citation type="journal article" date="2022" name="bioRxiv">
        <title>Deciphering the potential niche of two novel black yeast fungi from a biological soil crust based on their genomes, phenotypes, and melanin regulation.</title>
        <authorList>
            <consortium name="DOE Joint Genome Institute"/>
            <person name="Carr E.C."/>
            <person name="Barton Q."/>
            <person name="Grambo S."/>
            <person name="Sullivan M."/>
            <person name="Renfro C.M."/>
            <person name="Kuo A."/>
            <person name="Pangilinan J."/>
            <person name="Lipzen A."/>
            <person name="Keymanesh K."/>
            <person name="Savage E."/>
            <person name="Barry K."/>
            <person name="Grigoriev I.V."/>
            <person name="Riekhof W.R."/>
            <person name="Harris S.S."/>
        </authorList>
    </citation>
    <scope>NUCLEOTIDE SEQUENCE</scope>
    <source>
        <strain evidence="3">JF 03-4F</strain>
    </source>
</reference>
<keyword evidence="3" id="KW-0808">Transferase</keyword>
<feature type="compositionally biased region" description="Basic and acidic residues" evidence="1">
    <location>
        <begin position="50"/>
        <end position="60"/>
    </location>
</feature>
<dbReference type="Proteomes" id="UP001203852">
    <property type="component" value="Unassembled WGS sequence"/>
</dbReference>
<gene>
    <name evidence="3" type="ORF">EDD36DRAFT_461545</name>
</gene>
<feature type="compositionally biased region" description="Polar residues" evidence="1">
    <location>
        <begin position="37"/>
        <end position="49"/>
    </location>
</feature>
<evidence type="ECO:0000313" key="4">
    <source>
        <dbReference type="Proteomes" id="UP001203852"/>
    </source>
</evidence>
<dbReference type="Gene3D" id="3.90.1200.10">
    <property type="match status" value="1"/>
</dbReference>